<proteinExistence type="predicted"/>
<name>A0AAN9UQ18_9PEZI</name>
<dbReference type="AlphaFoldDB" id="A0AAN9UQ18"/>
<organism evidence="1 2">
    <name type="scientific">Diatrype stigma</name>
    <dbReference type="NCBI Taxonomy" id="117547"/>
    <lineage>
        <taxon>Eukaryota</taxon>
        <taxon>Fungi</taxon>
        <taxon>Dikarya</taxon>
        <taxon>Ascomycota</taxon>
        <taxon>Pezizomycotina</taxon>
        <taxon>Sordariomycetes</taxon>
        <taxon>Xylariomycetidae</taxon>
        <taxon>Xylariales</taxon>
        <taxon>Diatrypaceae</taxon>
        <taxon>Diatrype</taxon>
    </lineage>
</organism>
<sequence length="248" mass="28499">MASLLTSRALPVSKQEDSPFFNKFPPEIRNKIYKAYRDLLLQSSDGSITITHGLFNSGQRVSEFPRLMMTCKRLAKEADSILFTKAHLQFNNACFRPRSDLTIKAPGNWQPSRYEEISLKLIPSSLGWNDFAMGIELQILFMRPSNTKIKKITLRFDFRHVTLYCSHKIRVMEMNILPQFLGFARPLPHLKEVELRGVFPEHWIGLFQSQLRERGAPVTVSGIIDPVPSSGSDLCYFMRVDGNYQRIS</sequence>
<evidence type="ECO:0000313" key="1">
    <source>
        <dbReference type="EMBL" id="KAK7750175.1"/>
    </source>
</evidence>
<comment type="caution">
    <text evidence="1">The sequence shown here is derived from an EMBL/GenBank/DDBJ whole genome shotgun (WGS) entry which is preliminary data.</text>
</comment>
<dbReference type="EMBL" id="JAKJXP020000069">
    <property type="protein sequence ID" value="KAK7750175.1"/>
    <property type="molecule type" value="Genomic_DNA"/>
</dbReference>
<keyword evidence="2" id="KW-1185">Reference proteome</keyword>
<dbReference type="Proteomes" id="UP001320420">
    <property type="component" value="Unassembled WGS sequence"/>
</dbReference>
<evidence type="ECO:0000313" key="2">
    <source>
        <dbReference type="Proteomes" id="UP001320420"/>
    </source>
</evidence>
<protein>
    <submittedName>
        <fullName evidence="1">Uncharacterized protein</fullName>
    </submittedName>
</protein>
<reference evidence="1 2" key="1">
    <citation type="submission" date="2024-02" db="EMBL/GenBank/DDBJ databases">
        <title>De novo assembly and annotation of 12 fungi associated with fruit tree decline syndrome in Ontario, Canada.</title>
        <authorList>
            <person name="Sulman M."/>
            <person name="Ellouze W."/>
            <person name="Ilyukhin E."/>
        </authorList>
    </citation>
    <scope>NUCLEOTIDE SEQUENCE [LARGE SCALE GENOMIC DNA]</scope>
    <source>
        <strain evidence="1 2">M11/M66-122</strain>
    </source>
</reference>
<gene>
    <name evidence="1" type="ORF">SLS62_007926</name>
</gene>
<accession>A0AAN9UQ18</accession>